<dbReference type="Gene3D" id="3.30.930.10">
    <property type="entry name" value="Bira Bifunctional Protein, Domain 2"/>
    <property type="match status" value="1"/>
</dbReference>
<evidence type="ECO:0000259" key="7">
    <source>
        <dbReference type="PROSITE" id="PS51733"/>
    </source>
</evidence>
<keyword evidence="3" id="KW-0067">ATP-binding</keyword>
<organism evidence="8 9">
    <name type="scientific">Tistlia consotensis USBA 355</name>
    <dbReference type="NCBI Taxonomy" id="560819"/>
    <lineage>
        <taxon>Bacteria</taxon>
        <taxon>Pseudomonadati</taxon>
        <taxon>Pseudomonadota</taxon>
        <taxon>Alphaproteobacteria</taxon>
        <taxon>Rhodospirillales</taxon>
        <taxon>Rhodovibrionaceae</taxon>
        <taxon>Tistlia</taxon>
    </lineage>
</organism>
<keyword evidence="1 8" id="KW-0436">Ligase</keyword>
<proteinExistence type="predicted"/>
<dbReference type="AlphaFoldDB" id="A0A1Y6BRH0"/>
<dbReference type="EMBL" id="FWZX01000008">
    <property type="protein sequence ID" value="SMF25168.1"/>
    <property type="molecule type" value="Genomic_DNA"/>
</dbReference>
<dbReference type="PANTHER" id="PTHR12835">
    <property type="entry name" value="BIOTIN PROTEIN LIGASE"/>
    <property type="match status" value="1"/>
</dbReference>
<dbReference type="STRING" id="560819.SAMN05428998_108133"/>
<dbReference type="CDD" id="cd16442">
    <property type="entry name" value="BPL"/>
    <property type="match status" value="1"/>
</dbReference>
<dbReference type="RefSeq" id="WP_085123019.1">
    <property type="nucleotide sequence ID" value="NZ_FWZX01000008.1"/>
</dbReference>
<dbReference type="PROSITE" id="PS51733">
    <property type="entry name" value="BPL_LPL_CATALYTIC"/>
    <property type="match status" value="1"/>
</dbReference>
<dbReference type="GO" id="GO:0004077">
    <property type="term" value="F:biotin--[biotin carboxyl-carrier protein] ligase activity"/>
    <property type="evidence" value="ECO:0007669"/>
    <property type="project" value="UniProtKB-EC"/>
</dbReference>
<dbReference type="SUPFAM" id="SSF50037">
    <property type="entry name" value="C-terminal domain of transcriptional repressors"/>
    <property type="match status" value="1"/>
</dbReference>
<dbReference type="GO" id="GO:0005524">
    <property type="term" value="F:ATP binding"/>
    <property type="evidence" value="ECO:0007669"/>
    <property type="project" value="UniProtKB-KW"/>
</dbReference>
<evidence type="ECO:0000256" key="2">
    <source>
        <dbReference type="ARBA" id="ARBA00022741"/>
    </source>
</evidence>
<keyword evidence="9" id="KW-1185">Reference proteome</keyword>
<comment type="catalytic activity">
    <reaction evidence="6">
        <text>biotin + L-lysyl-[protein] + ATP = N(6)-biotinyl-L-lysyl-[protein] + AMP + diphosphate + H(+)</text>
        <dbReference type="Rhea" id="RHEA:11756"/>
        <dbReference type="Rhea" id="RHEA-COMP:9752"/>
        <dbReference type="Rhea" id="RHEA-COMP:10505"/>
        <dbReference type="ChEBI" id="CHEBI:15378"/>
        <dbReference type="ChEBI" id="CHEBI:29969"/>
        <dbReference type="ChEBI" id="CHEBI:30616"/>
        <dbReference type="ChEBI" id="CHEBI:33019"/>
        <dbReference type="ChEBI" id="CHEBI:57586"/>
        <dbReference type="ChEBI" id="CHEBI:83144"/>
        <dbReference type="ChEBI" id="CHEBI:456215"/>
        <dbReference type="EC" id="6.3.4.15"/>
    </reaction>
</comment>
<protein>
    <recommendedName>
        <fullName evidence="5">biotin--[biotin carboxyl-carrier protein] ligase</fullName>
        <ecNumber evidence="5">6.3.4.15</ecNumber>
    </recommendedName>
</protein>
<evidence type="ECO:0000256" key="4">
    <source>
        <dbReference type="ARBA" id="ARBA00023267"/>
    </source>
</evidence>
<evidence type="ECO:0000256" key="3">
    <source>
        <dbReference type="ARBA" id="ARBA00022840"/>
    </source>
</evidence>
<dbReference type="GO" id="GO:0005737">
    <property type="term" value="C:cytoplasm"/>
    <property type="evidence" value="ECO:0007669"/>
    <property type="project" value="TreeGrafter"/>
</dbReference>
<name>A0A1Y6BRH0_9PROT</name>
<dbReference type="InterPro" id="IPR004143">
    <property type="entry name" value="BPL_LPL_catalytic"/>
</dbReference>
<dbReference type="PANTHER" id="PTHR12835:SF5">
    <property type="entry name" value="BIOTIN--PROTEIN LIGASE"/>
    <property type="match status" value="1"/>
</dbReference>
<evidence type="ECO:0000313" key="9">
    <source>
        <dbReference type="Proteomes" id="UP000192917"/>
    </source>
</evidence>
<evidence type="ECO:0000256" key="6">
    <source>
        <dbReference type="ARBA" id="ARBA00047846"/>
    </source>
</evidence>
<evidence type="ECO:0000256" key="1">
    <source>
        <dbReference type="ARBA" id="ARBA00022598"/>
    </source>
</evidence>
<dbReference type="Gene3D" id="2.30.30.100">
    <property type="match status" value="1"/>
</dbReference>
<reference evidence="8 9" key="1">
    <citation type="submission" date="2017-04" db="EMBL/GenBank/DDBJ databases">
        <authorList>
            <person name="Afonso C.L."/>
            <person name="Miller P.J."/>
            <person name="Scott M.A."/>
            <person name="Spackman E."/>
            <person name="Goraichik I."/>
            <person name="Dimitrov K.M."/>
            <person name="Suarez D.L."/>
            <person name="Swayne D.E."/>
        </authorList>
    </citation>
    <scope>NUCLEOTIDE SEQUENCE [LARGE SCALE GENOMIC DNA]</scope>
    <source>
        <strain evidence="8 9">USBA 355</strain>
    </source>
</reference>
<dbReference type="SUPFAM" id="SSF55681">
    <property type="entry name" value="Class II aaRS and biotin synthetases"/>
    <property type="match status" value="1"/>
</dbReference>
<gene>
    <name evidence="8" type="ORF">SAMN05428998_108133</name>
</gene>
<dbReference type="InterPro" id="IPR003142">
    <property type="entry name" value="BPL_C"/>
</dbReference>
<sequence>MSTPGPADSDSLRAPRLPPVYRLIALDSVGSTMDEARRLAEAGAEDGTLVWAREQTKGRGRLGRSWASPRGNLYLSLLLRPDCPPAQAAQLGFVAALALGEAIGSVSPPVDVTYKWPNDVLLHGRKVAGLLLESRSTPEGGLDWLILGMGVNVATFPKEANYPATSLRFEGVPRDVDEVDLLEAFGRYFMSWASRWLEDGFAPVRAAWLRHAERLGQEIEVRLPNQSLAGTFRDLDAEGHLLLGQADGTTRRIAAGEIFPVG</sequence>
<dbReference type="InterPro" id="IPR008988">
    <property type="entry name" value="Transcriptional_repressor_C"/>
</dbReference>
<dbReference type="Pfam" id="PF16917">
    <property type="entry name" value="BPL_LplA_LipB_2"/>
    <property type="match status" value="1"/>
</dbReference>
<dbReference type="InterPro" id="IPR045864">
    <property type="entry name" value="aa-tRNA-synth_II/BPL/LPL"/>
</dbReference>
<keyword evidence="4" id="KW-0092">Biotin</keyword>
<evidence type="ECO:0000313" key="8">
    <source>
        <dbReference type="EMBL" id="SMF25168.1"/>
    </source>
</evidence>
<evidence type="ECO:0000256" key="5">
    <source>
        <dbReference type="ARBA" id="ARBA00024227"/>
    </source>
</evidence>
<dbReference type="Proteomes" id="UP000192917">
    <property type="component" value="Unassembled WGS sequence"/>
</dbReference>
<keyword evidence="2" id="KW-0547">Nucleotide-binding</keyword>
<dbReference type="EC" id="6.3.4.15" evidence="5"/>
<accession>A0A1Y6BRH0</accession>
<dbReference type="Pfam" id="PF02237">
    <property type="entry name" value="BPL_C"/>
    <property type="match status" value="1"/>
</dbReference>
<dbReference type="InterPro" id="IPR004408">
    <property type="entry name" value="Biotin_CoA_COase_ligase"/>
</dbReference>
<feature type="domain" description="BPL/LPL catalytic" evidence="7">
    <location>
        <begin position="6"/>
        <end position="197"/>
    </location>
</feature>
<dbReference type="NCBIfam" id="TIGR00121">
    <property type="entry name" value="birA_ligase"/>
    <property type="match status" value="1"/>
</dbReference>